<dbReference type="RefSeq" id="WP_130539981.1">
    <property type="nucleotide sequence ID" value="NZ_CP042431.1"/>
</dbReference>
<comment type="caution">
    <text evidence="2">The sequence shown here is derived from an EMBL/GenBank/DDBJ whole genome shotgun (WGS) entry which is preliminary data.</text>
</comment>
<feature type="signal peptide" evidence="1">
    <location>
        <begin position="1"/>
        <end position="21"/>
    </location>
</feature>
<evidence type="ECO:0008006" key="4">
    <source>
        <dbReference type="Google" id="ProtNLM"/>
    </source>
</evidence>
<reference evidence="2 3" key="1">
    <citation type="submission" date="2019-02" db="EMBL/GenBank/DDBJ databases">
        <title>Genomic Encyclopedia of Type Strains, Phase IV (KMG-IV): sequencing the most valuable type-strain genomes for metagenomic binning, comparative biology and taxonomic classification.</title>
        <authorList>
            <person name="Goeker M."/>
        </authorList>
    </citation>
    <scope>NUCLEOTIDE SEQUENCE [LARGE SCALE GENOMIC DNA]</scope>
    <source>
        <strain evidence="2 3">DSM 18116</strain>
    </source>
</reference>
<evidence type="ECO:0000256" key="1">
    <source>
        <dbReference type="SAM" id="SignalP"/>
    </source>
</evidence>
<accession>A0A4V2F208</accession>
<evidence type="ECO:0000313" key="3">
    <source>
        <dbReference type="Proteomes" id="UP000293874"/>
    </source>
</evidence>
<dbReference type="OrthoDB" id="973965at2"/>
<protein>
    <recommendedName>
        <fullName evidence="4">Carboxypeptidase family protein</fullName>
    </recommendedName>
</protein>
<name>A0A4V2F208_9BACT</name>
<evidence type="ECO:0000313" key="2">
    <source>
        <dbReference type="EMBL" id="RZS75627.1"/>
    </source>
</evidence>
<dbReference type="AlphaFoldDB" id="A0A4V2F208"/>
<organism evidence="2 3">
    <name type="scientific">Pseudobacter ginsenosidimutans</name>
    <dbReference type="NCBI Taxonomy" id="661488"/>
    <lineage>
        <taxon>Bacteria</taxon>
        <taxon>Pseudomonadati</taxon>
        <taxon>Bacteroidota</taxon>
        <taxon>Chitinophagia</taxon>
        <taxon>Chitinophagales</taxon>
        <taxon>Chitinophagaceae</taxon>
        <taxon>Pseudobacter</taxon>
    </lineage>
</organism>
<keyword evidence="3" id="KW-1185">Reference proteome</keyword>
<dbReference type="Proteomes" id="UP000293874">
    <property type="component" value="Unassembled WGS sequence"/>
</dbReference>
<dbReference type="InterPro" id="IPR008969">
    <property type="entry name" value="CarboxyPept-like_regulatory"/>
</dbReference>
<proteinExistence type="predicted"/>
<sequence length="582" mass="62488">MKKTRLLPLLLLASLVSIYIACQRDDYGSLPSGPNPAEKTQISISGRVLDDENLPVNGALVKAGNLTANTDLNGNFQIKNVTLDANASFVKVEKAGFFSGSRTFKGTKGSTHYVSIQLIKKNDAGSFASDAGGDITVPNGGSVSFEAGSIIDAQTKSPYTGTVSVSAFWLNPTVDNFLEIMPGELRGVDENDKQVGLQSFGMMVVELTGASGEKLQLTGSKPATMKFPIAPAQQASAPATIAFWSFNDTTGLWKQEGMATRQGNEYIGKASHFSFWNCDAPFTLVDFKATLKGQDGNPVKGFRVVLKTADDETGPTASSYTDTAGVVAGLIPAGRRLKMTVFGKCNDELLSQEIGPFSAATDLGNITVNIPADSKVTFTGEILNCSGSPLQNGFADIGIQGKFERAPIVNGVLNYSFIRCGSNDTKASVRITDIGNSIIGGIKEADVIANVASLGEITVCEEDLGEYLIYTMDTISRQFLPPADTAGVYTSELYHYVYHAKRDTSDAFYLQFTPDASGTVFTPGYSYVYVRKIMYLGIEPITLQITEYGAQGEYIAGKFSGKMRAENNAILPINGRFRLKRM</sequence>
<dbReference type="Gene3D" id="2.60.40.1120">
    <property type="entry name" value="Carboxypeptidase-like, regulatory domain"/>
    <property type="match status" value="1"/>
</dbReference>
<gene>
    <name evidence="2" type="ORF">EV199_1497</name>
</gene>
<keyword evidence="1" id="KW-0732">Signal</keyword>
<feature type="chain" id="PRO_5020486846" description="Carboxypeptidase family protein" evidence="1">
    <location>
        <begin position="22"/>
        <end position="582"/>
    </location>
</feature>
<dbReference type="SUPFAM" id="SSF49464">
    <property type="entry name" value="Carboxypeptidase regulatory domain-like"/>
    <property type="match status" value="1"/>
</dbReference>
<dbReference type="EMBL" id="SGXA01000001">
    <property type="protein sequence ID" value="RZS75627.1"/>
    <property type="molecule type" value="Genomic_DNA"/>
</dbReference>